<evidence type="ECO:0000313" key="4">
    <source>
        <dbReference type="Proteomes" id="UP000237040"/>
    </source>
</evidence>
<name>A0A2J6WE19_9BACT</name>
<evidence type="ECO:0000313" key="3">
    <source>
        <dbReference type="Proteomes" id="UP000236910"/>
    </source>
</evidence>
<dbReference type="InterPro" id="IPR008947">
    <property type="entry name" value="PLipase_C/P1_nuclease_dom_sf"/>
</dbReference>
<accession>A0A2J6WE19</accession>
<dbReference type="Proteomes" id="UP000236910">
    <property type="component" value="Unassembled WGS sequence"/>
</dbReference>
<evidence type="ECO:0008006" key="5">
    <source>
        <dbReference type="Google" id="ProtNLM"/>
    </source>
</evidence>
<dbReference type="Proteomes" id="UP000237040">
    <property type="component" value="Unassembled WGS sequence"/>
</dbReference>
<gene>
    <name evidence="2" type="ORF">C0175_05315</name>
    <name evidence="1" type="ORF">C0189_03705</name>
</gene>
<reference evidence="3 4" key="1">
    <citation type="submission" date="2018-01" db="EMBL/GenBank/DDBJ databases">
        <title>Metagenomic assembled genomes from two thermal pools in the Uzon Caldera, Kamchatka, Russia.</title>
        <authorList>
            <person name="Wilkins L."/>
            <person name="Ettinger C."/>
        </authorList>
    </citation>
    <scope>NUCLEOTIDE SEQUENCE [LARGE SCALE GENOMIC DNA]</scope>
    <source>
        <strain evidence="2">ARK-10</strain>
        <strain evidence="1">ZAV-07</strain>
    </source>
</reference>
<comment type="caution">
    <text evidence="1">The sequence shown here is derived from an EMBL/GenBank/DDBJ whole genome shotgun (WGS) entry which is preliminary data.</text>
</comment>
<dbReference type="EMBL" id="PNIL01000055">
    <property type="protein sequence ID" value="PMP67149.1"/>
    <property type="molecule type" value="Genomic_DNA"/>
</dbReference>
<dbReference type="RefSeq" id="WP_424596747.1">
    <property type="nucleotide sequence ID" value="NZ_JBNATC010000004.1"/>
</dbReference>
<dbReference type="EMBL" id="PNIX01000309">
    <property type="protein sequence ID" value="PMP81503.1"/>
    <property type="molecule type" value="Genomic_DNA"/>
</dbReference>
<dbReference type="AlphaFoldDB" id="A0A2J6WE19"/>
<dbReference type="Gene3D" id="1.10.575.10">
    <property type="entry name" value="P1 Nuclease"/>
    <property type="match status" value="1"/>
</dbReference>
<dbReference type="SUPFAM" id="SSF48537">
    <property type="entry name" value="Phospholipase C/P1 nuclease"/>
    <property type="match status" value="1"/>
</dbReference>
<evidence type="ECO:0000313" key="2">
    <source>
        <dbReference type="EMBL" id="PMP81503.1"/>
    </source>
</evidence>
<evidence type="ECO:0000313" key="1">
    <source>
        <dbReference type="EMBL" id="PMP67149.1"/>
    </source>
</evidence>
<organism evidence="1 4">
    <name type="scientific">Caldisericum exile</name>
    <dbReference type="NCBI Taxonomy" id="693075"/>
    <lineage>
        <taxon>Bacteria</taxon>
        <taxon>Pseudomonadati</taxon>
        <taxon>Caldisericota/Cryosericota group</taxon>
        <taxon>Caldisericota</taxon>
        <taxon>Caldisericia</taxon>
        <taxon>Caldisericales</taxon>
        <taxon>Caldisericaceae</taxon>
        <taxon>Caldisericum</taxon>
    </lineage>
</organism>
<protein>
    <recommendedName>
        <fullName evidence="5">Phospholipase</fullName>
    </recommendedName>
</protein>
<sequence>MKNIKKLVVLVLIFVLLPFASVFGWNSHGLTLSYVVSNIYWLKKYSSIKITPYTYKEYETQPINPDFQIKYLEGSIGDKTDAITILTTYADEPDWGLDENMKLSKLQILTGGPQGYRHMYYKMGPITIGAAPNQIEFWFHMAEIAKSKNDLYWTFRFLARALHYMEDLTQPYHGTPGPTSIILKNIFSGVQGLTIMCSNHHYALEDYQGYMVNIGNPDFVKTLEENYLPIDVGNVNSLTELGNYAASLNRERVKILWFLETKLFHDDVNSKNAKFKLTDDKIVKLDRKIQTQYNEALLYSLKYFNGFSRLLLEYAKIKLNL</sequence>
<dbReference type="GO" id="GO:0016788">
    <property type="term" value="F:hydrolase activity, acting on ester bonds"/>
    <property type="evidence" value="ECO:0007669"/>
    <property type="project" value="InterPro"/>
</dbReference>
<proteinExistence type="predicted"/>